<feature type="domain" description="BTB" evidence="3">
    <location>
        <begin position="369"/>
        <end position="435"/>
    </location>
</feature>
<protein>
    <recommendedName>
        <fullName evidence="3">BTB domain-containing protein</fullName>
    </recommendedName>
</protein>
<dbReference type="PROSITE" id="PS50012">
    <property type="entry name" value="RCC1_3"/>
    <property type="match status" value="3"/>
</dbReference>
<dbReference type="InterPro" id="IPR011333">
    <property type="entry name" value="SKP1/BTB/POZ_sf"/>
</dbReference>
<dbReference type="InterPro" id="IPR051625">
    <property type="entry name" value="Signaling_Regulatory_Domain"/>
</dbReference>
<dbReference type="EMBL" id="CAJPVJ010001084">
    <property type="protein sequence ID" value="CAG2164023.1"/>
    <property type="molecule type" value="Genomic_DNA"/>
</dbReference>
<keyword evidence="1" id="KW-0677">Repeat</keyword>
<dbReference type="Pfam" id="PF25390">
    <property type="entry name" value="WD40_RLD"/>
    <property type="match status" value="1"/>
</dbReference>
<dbReference type="PANTHER" id="PTHR22872:SF10">
    <property type="entry name" value="ULTRAVIOLET-B RECEPTOR UVR8"/>
    <property type="match status" value="1"/>
</dbReference>
<dbReference type="InterPro" id="IPR000408">
    <property type="entry name" value="Reg_chr_condens"/>
</dbReference>
<name>A0A7R9LIR7_9ACAR</name>
<dbReference type="Pfam" id="PF00651">
    <property type="entry name" value="BTB"/>
    <property type="match status" value="1"/>
</dbReference>
<feature type="repeat" description="RCC1" evidence="2">
    <location>
        <begin position="105"/>
        <end position="154"/>
    </location>
</feature>
<proteinExistence type="predicted"/>
<feature type="repeat" description="RCC1" evidence="2">
    <location>
        <begin position="155"/>
        <end position="207"/>
    </location>
</feature>
<dbReference type="Proteomes" id="UP000728032">
    <property type="component" value="Unassembled WGS sequence"/>
</dbReference>
<evidence type="ECO:0000256" key="1">
    <source>
        <dbReference type="ARBA" id="ARBA00022737"/>
    </source>
</evidence>
<evidence type="ECO:0000313" key="5">
    <source>
        <dbReference type="Proteomes" id="UP000728032"/>
    </source>
</evidence>
<dbReference type="EMBL" id="OC915909">
    <property type="protein sequence ID" value="CAD7642420.1"/>
    <property type="molecule type" value="Genomic_DNA"/>
</dbReference>
<dbReference type="InterPro" id="IPR000210">
    <property type="entry name" value="BTB/POZ_dom"/>
</dbReference>
<dbReference type="PROSITE" id="PS00626">
    <property type="entry name" value="RCC1_2"/>
    <property type="match status" value="1"/>
</dbReference>
<feature type="repeat" description="RCC1" evidence="2">
    <location>
        <begin position="207"/>
        <end position="258"/>
    </location>
</feature>
<dbReference type="Gene3D" id="2.130.10.30">
    <property type="entry name" value="Regulator of chromosome condensation 1/beta-lactamase-inhibitor protein II"/>
    <property type="match status" value="1"/>
</dbReference>
<keyword evidence="5" id="KW-1185">Reference proteome</keyword>
<dbReference type="SUPFAM" id="SSF54695">
    <property type="entry name" value="POZ domain"/>
    <property type="match status" value="1"/>
</dbReference>
<dbReference type="AlphaFoldDB" id="A0A7R9LIR7"/>
<dbReference type="PANTHER" id="PTHR22872">
    <property type="entry name" value="BTK-BINDING PROTEIN-RELATED"/>
    <property type="match status" value="1"/>
</dbReference>
<evidence type="ECO:0000313" key="4">
    <source>
        <dbReference type="EMBL" id="CAD7642420.1"/>
    </source>
</evidence>
<dbReference type="SUPFAM" id="SSF50985">
    <property type="entry name" value="RCC1/BLIP-II"/>
    <property type="match status" value="1"/>
</dbReference>
<dbReference type="Gene3D" id="3.30.710.10">
    <property type="entry name" value="Potassium Channel Kv1.1, Chain A"/>
    <property type="match status" value="1"/>
</dbReference>
<accession>A0A7R9LIR7</accession>
<dbReference type="SMART" id="SM00225">
    <property type="entry name" value="BTB"/>
    <property type="match status" value="1"/>
</dbReference>
<dbReference type="CDD" id="cd18298">
    <property type="entry name" value="BTB_POZ_RCBTB1_2"/>
    <property type="match status" value="1"/>
</dbReference>
<dbReference type="OrthoDB" id="10051363at2759"/>
<dbReference type="InterPro" id="IPR009091">
    <property type="entry name" value="RCC1/BLIP-II"/>
</dbReference>
<dbReference type="PRINTS" id="PR00633">
    <property type="entry name" value="RCCNDNSATION"/>
</dbReference>
<organism evidence="4">
    <name type="scientific">Oppiella nova</name>
    <dbReference type="NCBI Taxonomy" id="334625"/>
    <lineage>
        <taxon>Eukaryota</taxon>
        <taxon>Metazoa</taxon>
        <taxon>Ecdysozoa</taxon>
        <taxon>Arthropoda</taxon>
        <taxon>Chelicerata</taxon>
        <taxon>Arachnida</taxon>
        <taxon>Acari</taxon>
        <taxon>Acariformes</taxon>
        <taxon>Sarcoptiformes</taxon>
        <taxon>Oribatida</taxon>
        <taxon>Brachypylina</taxon>
        <taxon>Oppioidea</taxon>
        <taxon>Oppiidae</taxon>
        <taxon>Oppiella</taxon>
    </lineage>
</organism>
<dbReference type="InterPro" id="IPR058923">
    <property type="entry name" value="RCC1-like_dom"/>
</dbReference>
<dbReference type="PROSITE" id="PS50097">
    <property type="entry name" value="BTB"/>
    <property type="match status" value="1"/>
</dbReference>
<evidence type="ECO:0000259" key="3">
    <source>
        <dbReference type="PROSITE" id="PS50097"/>
    </source>
</evidence>
<sequence>MASNGSVSHTIHTNLGSEDNCVKRESIDKWMALSLIDSQFKANIRMFSVFCMDSGTEAVIVTKEDEVFSVKVSTGCVTQLETLSHKGVIQVSAGHEHQCALTTNGHVYAWGDNRYNQLGNGLNTSSAEPLKLSLNEKVVDISCGICHTLALTDAGHVYGWGFNAGGQVGNGTFINQSVPIRVKGALESCRVVSIACGGHSMAVSDTGAVYSWGYNGQGQLGLGNQTHQTTPVLITHLDNKPICRVVCDGIIYMFGQCDRGQLGTGNTTNQSTPIQLDNSLGPFRDIAANMRTNISAAITVDGVSYVWGDCQPPNSNILKPMKTSYDSLHDIFAIFSKPTVSSKMVVLSDVSDNLLVTQIRQAFDDPNTSNFKIIVEGKTIHVHKDILRIRCQHFRSLFANWTQGKKKELELTQYSYDMYKEFLRYLYTGEVCVAPDVGIELLDLAETYSETDLKLRCVRLIRNGITVDNVLRVYTAALKYEVPELEELCFSYALAHMTQVIQTKACQEMDAIIYKDFMIKASAKGAFRH</sequence>
<reference evidence="4" key="1">
    <citation type="submission" date="2020-11" db="EMBL/GenBank/DDBJ databases">
        <authorList>
            <person name="Tran Van P."/>
        </authorList>
    </citation>
    <scope>NUCLEOTIDE SEQUENCE</scope>
</reference>
<gene>
    <name evidence="4" type="ORF">ONB1V03_LOCUS3583</name>
</gene>
<evidence type="ECO:0000256" key="2">
    <source>
        <dbReference type="PROSITE-ProRule" id="PRU00235"/>
    </source>
</evidence>